<dbReference type="SMART" id="SM00387">
    <property type="entry name" value="HATPase_c"/>
    <property type="match status" value="1"/>
</dbReference>
<organism evidence="6 7">
    <name type="scientific">Methanoplanus endosymbiosus</name>
    <dbReference type="NCBI Taxonomy" id="33865"/>
    <lineage>
        <taxon>Archaea</taxon>
        <taxon>Methanobacteriati</taxon>
        <taxon>Methanobacteriota</taxon>
        <taxon>Stenosarchaea group</taxon>
        <taxon>Methanomicrobia</taxon>
        <taxon>Methanomicrobiales</taxon>
        <taxon>Methanomicrobiaceae</taxon>
        <taxon>Methanoplanus</taxon>
    </lineage>
</organism>
<dbReference type="PROSITE" id="PS50110">
    <property type="entry name" value="RESPONSE_REGULATORY"/>
    <property type="match status" value="1"/>
</dbReference>
<dbReference type="SUPFAM" id="SSF52172">
    <property type="entry name" value="CheY-like"/>
    <property type="match status" value="1"/>
</dbReference>
<dbReference type="PANTHER" id="PTHR43547">
    <property type="entry name" value="TWO-COMPONENT HISTIDINE KINASE"/>
    <property type="match status" value="1"/>
</dbReference>
<dbReference type="GeneID" id="74306097"/>
<dbReference type="PROSITE" id="PS50109">
    <property type="entry name" value="HIS_KIN"/>
    <property type="match status" value="1"/>
</dbReference>
<evidence type="ECO:0000313" key="7">
    <source>
        <dbReference type="Proteomes" id="UP001060368"/>
    </source>
</evidence>
<evidence type="ECO:0000259" key="5">
    <source>
        <dbReference type="PROSITE" id="PS50110"/>
    </source>
</evidence>
<name>A0A9E7TLQ5_9EURY</name>
<dbReference type="InterPro" id="IPR001789">
    <property type="entry name" value="Sig_transdc_resp-reg_receiver"/>
</dbReference>
<dbReference type="InterPro" id="IPR003594">
    <property type="entry name" value="HATPase_dom"/>
</dbReference>
<dbReference type="Pfam" id="PF00072">
    <property type="entry name" value="Response_reg"/>
    <property type="match status" value="1"/>
</dbReference>
<dbReference type="PANTHER" id="PTHR43547:SF2">
    <property type="entry name" value="HYBRID SIGNAL TRANSDUCTION HISTIDINE KINASE C"/>
    <property type="match status" value="1"/>
</dbReference>
<dbReference type="Gene3D" id="3.40.50.2300">
    <property type="match status" value="1"/>
</dbReference>
<dbReference type="RefSeq" id="WP_257742757.1">
    <property type="nucleotide sequence ID" value="NZ_CP096115.1"/>
</dbReference>
<dbReference type="SUPFAM" id="SSF55874">
    <property type="entry name" value="ATPase domain of HSP90 chaperone/DNA topoisomerase II/histidine kinase"/>
    <property type="match status" value="1"/>
</dbReference>
<dbReference type="GO" id="GO:0000155">
    <property type="term" value="F:phosphorelay sensor kinase activity"/>
    <property type="evidence" value="ECO:0007669"/>
    <property type="project" value="TreeGrafter"/>
</dbReference>
<dbReference type="InterPro" id="IPR005467">
    <property type="entry name" value="His_kinase_dom"/>
</dbReference>
<gene>
    <name evidence="6" type="ORF">L6E24_00345</name>
</gene>
<dbReference type="InterPro" id="IPR036890">
    <property type="entry name" value="HATPase_C_sf"/>
</dbReference>
<keyword evidence="7" id="KW-1185">Reference proteome</keyword>
<dbReference type="Proteomes" id="UP001060368">
    <property type="component" value="Chromosome"/>
</dbReference>
<keyword evidence="6" id="KW-0418">Kinase</keyword>
<accession>A0A9E7TLQ5</accession>
<proteinExistence type="predicted"/>
<feature type="domain" description="Response regulatory" evidence="5">
    <location>
        <begin position="11"/>
        <end position="127"/>
    </location>
</feature>
<dbReference type="Gene3D" id="3.30.565.10">
    <property type="entry name" value="Histidine kinase-like ATPase, C-terminal domain"/>
    <property type="match status" value="1"/>
</dbReference>
<feature type="domain" description="Histidine kinase" evidence="4">
    <location>
        <begin position="334"/>
        <end position="432"/>
    </location>
</feature>
<dbReference type="EMBL" id="CP096115">
    <property type="protein sequence ID" value="UUX92611.1"/>
    <property type="molecule type" value="Genomic_DNA"/>
</dbReference>
<feature type="modified residue" description="4-aspartylphosphate" evidence="2">
    <location>
        <position position="60"/>
    </location>
</feature>
<dbReference type="AlphaFoldDB" id="A0A9E7TLQ5"/>
<evidence type="ECO:0000256" key="3">
    <source>
        <dbReference type="SAM" id="Coils"/>
    </source>
</evidence>
<dbReference type="Pfam" id="PF02518">
    <property type="entry name" value="HATPase_c"/>
    <property type="match status" value="1"/>
</dbReference>
<evidence type="ECO:0000313" key="6">
    <source>
        <dbReference type="EMBL" id="UUX92611.1"/>
    </source>
</evidence>
<keyword evidence="1 2" id="KW-0597">Phosphoprotein</keyword>
<keyword evidence="3" id="KW-0175">Coiled coil</keyword>
<feature type="coiled-coil region" evidence="3">
    <location>
        <begin position="171"/>
        <end position="226"/>
    </location>
</feature>
<evidence type="ECO:0000259" key="4">
    <source>
        <dbReference type="PROSITE" id="PS50109"/>
    </source>
</evidence>
<keyword evidence="6" id="KW-0808">Transferase</keyword>
<evidence type="ECO:0000256" key="2">
    <source>
        <dbReference type="PROSITE-ProRule" id="PRU00169"/>
    </source>
</evidence>
<evidence type="ECO:0000256" key="1">
    <source>
        <dbReference type="ARBA" id="ARBA00022553"/>
    </source>
</evidence>
<dbReference type="CDD" id="cd00075">
    <property type="entry name" value="HATPase"/>
    <property type="match status" value="1"/>
</dbReference>
<protein>
    <submittedName>
        <fullName evidence="6">Hybrid sensor histidine kinase/response regulator</fullName>
    </submittedName>
</protein>
<dbReference type="KEGG" id="mend:L6E24_00345"/>
<dbReference type="InterPro" id="IPR011006">
    <property type="entry name" value="CheY-like_superfamily"/>
</dbReference>
<dbReference type="SMART" id="SM00448">
    <property type="entry name" value="REC"/>
    <property type="match status" value="1"/>
</dbReference>
<sequence>MTEERTKKSIKILVVEDSRTQAEFLRYILEEEGCRVMLAEDGREALEEIEAYKPDIVLTDIVMPEMDGYELCRRIKSDDNTKDIPVILVTQLYDPADVIKGLESGADNFIIKPYEQSDIQRWIDSILPSLHKPDPDGPQNALIIRHSEKDYSINAGRTQILNILLSTYGVAVRKNSELEDAQERLNSLNEQLKEAVFDLKDTNEELVSENTERRRVENALAEANKKLQLMASITRHDIINQLTAMQGYLEIAMTLKEEEPDSAWESIDKAFSMIDKTKNTIEFTGDYQEIGMHTPIWQDMHTLVLNSLKHTQIGDIRFENVIPEGIEIYADSMIEKVFSNLIENAVRYGDKITYIRFRTEISGDKLKFICEDDGVGIRERDKEKIFSYEYGMNTGFGLFLSREILGITGIKIRETGKSGEGARFELLCPEDAVRNSGAE</sequence>
<reference evidence="6" key="1">
    <citation type="submission" date="2022-04" db="EMBL/GenBank/DDBJ databases">
        <title>Complete genome of Methanoplanus endosymbiosus DSM 3599.</title>
        <authorList>
            <person name="Chen S.-C."/>
            <person name="You Y.-T."/>
            <person name="Zhou Y.-Z."/>
            <person name="Lai M.-C."/>
        </authorList>
    </citation>
    <scope>NUCLEOTIDE SEQUENCE</scope>
    <source>
        <strain evidence="6">DSM 3599</strain>
    </source>
</reference>